<name>A0A6J6NLL3_9ZZZZ</name>
<dbReference type="EMBL" id="CAFBPW010000019">
    <property type="protein sequence ID" value="CAB5027146.1"/>
    <property type="molecule type" value="Genomic_DNA"/>
</dbReference>
<evidence type="ECO:0000256" key="1">
    <source>
        <dbReference type="SAM" id="MobiDB-lite"/>
    </source>
</evidence>
<evidence type="ECO:0000313" key="5">
    <source>
        <dbReference type="EMBL" id="CAB4970217.1"/>
    </source>
</evidence>
<accession>A0A6J6NLL3</accession>
<organism evidence="3">
    <name type="scientific">freshwater metagenome</name>
    <dbReference type="NCBI Taxonomy" id="449393"/>
    <lineage>
        <taxon>unclassified sequences</taxon>
        <taxon>metagenomes</taxon>
        <taxon>ecological metagenomes</taxon>
    </lineage>
</organism>
<dbReference type="AlphaFoldDB" id="A0A6J6NLL3"/>
<dbReference type="Pfam" id="PF11239">
    <property type="entry name" value="DUF3040"/>
    <property type="match status" value="1"/>
</dbReference>
<evidence type="ECO:0000313" key="4">
    <source>
        <dbReference type="EMBL" id="CAB4793195.1"/>
    </source>
</evidence>
<feature type="compositionally biased region" description="Basic and acidic residues" evidence="1">
    <location>
        <begin position="117"/>
        <end position="129"/>
    </location>
</feature>
<sequence>MPLSEDEQRILGEIEQNLRASDPDLARQVGSTTVYTESMRRLKWGVFGFVLALIASVLLLAVSYLAAFAGFLVVFALAIFIESHARQLGRAGMNEATQALRNNGSGSLKDYFNDASTKAKDRLRRPEDE</sequence>
<keyword evidence="2" id="KW-1133">Transmembrane helix</keyword>
<reference evidence="3" key="1">
    <citation type="submission" date="2020-05" db="EMBL/GenBank/DDBJ databases">
        <authorList>
            <person name="Chiriac C."/>
            <person name="Salcher M."/>
            <person name="Ghai R."/>
            <person name="Kavagutti S V."/>
        </authorList>
    </citation>
    <scope>NUCLEOTIDE SEQUENCE</scope>
</reference>
<dbReference type="EMBL" id="CAFAAQ010000002">
    <property type="protein sequence ID" value="CAB4793195.1"/>
    <property type="molecule type" value="Genomic_DNA"/>
</dbReference>
<evidence type="ECO:0000313" key="7">
    <source>
        <dbReference type="EMBL" id="CAB5064040.1"/>
    </source>
</evidence>
<evidence type="ECO:0000313" key="6">
    <source>
        <dbReference type="EMBL" id="CAB5027146.1"/>
    </source>
</evidence>
<dbReference type="InterPro" id="IPR021401">
    <property type="entry name" value="DUF3040"/>
</dbReference>
<evidence type="ECO:0000256" key="2">
    <source>
        <dbReference type="SAM" id="Phobius"/>
    </source>
</evidence>
<keyword evidence="2" id="KW-0812">Transmembrane</keyword>
<feature type="region of interest" description="Disordered" evidence="1">
    <location>
        <begin position="102"/>
        <end position="129"/>
    </location>
</feature>
<dbReference type="EMBL" id="CAFBOG010000018">
    <property type="protein sequence ID" value="CAB4970217.1"/>
    <property type="molecule type" value="Genomic_DNA"/>
</dbReference>
<dbReference type="EMBL" id="CAEZXS010000011">
    <property type="protein sequence ID" value="CAB4687319.1"/>
    <property type="molecule type" value="Genomic_DNA"/>
</dbReference>
<gene>
    <name evidence="3" type="ORF">UFOPK2582_00188</name>
    <name evidence="4" type="ORF">UFOPK3046_00058</name>
    <name evidence="5" type="ORF">UFOPK3914_00333</name>
    <name evidence="6" type="ORF">UFOPK4173_00299</name>
    <name evidence="7" type="ORF">UFOPK4354_00506</name>
</gene>
<feature type="transmembrane region" description="Helical" evidence="2">
    <location>
        <begin position="47"/>
        <end position="80"/>
    </location>
</feature>
<proteinExistence type="predicted"/>
<protein>
    <submittedName>
        <fullName evidence="3">Unannotated protein</fullName>
    </submittedName>
</protein>
<keyword evidence="2" id="KW-0472">Membrane</keyword>
<evidence type="ECO:0000313" key="3">
    <source>
        <dbReference type="EMBL" id="CAB4687319.1"/>
    </source>
</evidence>
<dbReference type="EMBL" id="CAFBQW010000037">
    <property type="protein sequence ID" value="CAB5064040.1"/>
    <property type="molecule type" value="Genomic_DNA"/>
</dbReference>